<name>A0A6A3ANH3_HIBSY</name>
<accession>A0A6A3ANH3</accession>
<dbReference type="SUPFAM" id="SSF53056">
    <property type="entry name" value="beta-carbonic anhydrase, cab"/>
    <property type="match status" value="2"/>
</dbReference>
<comment type="similarity">
    <text evidence="1">Belongs to the beta-class carbonic anhydrase family.</text>
</comment>
<reference evidence="8" key="1">
    <citation type="submission" date="2019-09" db="EMBL/GenBank/DDBJ databases">
        <title>Draft genome information of white flower Hibiscus syriacus.</title>
        <authorList>
            <person name="Kim Y.-M."/>
        </authorList>
    </citation>
    <scope>NUCLEOTIDE SEQUENCE [LARGE SCALE GENOMIC DNA]</scope>
    <source>
        <strain evidence="8">YM2019G1</strain>
    </source>
</reference>
<protein>
    <recommendedName>
        <fullName evidence="2">carbonic anhydrase</fullName>
        <ecNumber evidence="2">4.2.1.1</ecNumber>
    </recommendedName>
</protein>
<dbReference type="EMBL" id="VEPZ02000983">
    <property type="protein sequence ID" value="KAE8704957.1"/>
    <property type="molecule type" value="Genomic_DNA"/>
</dbReference>
<feature type="binding site" evidence="7">
    <location>
        <position position="168"/>
    </location>
    <ligand>
        <name>Zn(2+)</name>
        <dbReference type="ChEBI" id="CHEBI:29105"/>
    </ligand>
</feature>
<keyword evidence="3" id="KW-0702">S-nitrosylation</keyword>
<dbReference type="InterPro" id="IPR036874">
    <property type="entry name" value="Carbonic_anhydrase_sf"/>
</dbReference>
<dbReference type="EC" id="4.2.1.1" evidence="2"/>
<evidence type="ECO:0000256" key="6">
    <source>
        <dbReference type="ARBA" id="ARBA00048348"/>
    </source>
</evidence>
<dbReference type="Proteomes" id="UP000436088">
    <property type="component" value="Unassembled WGS sequence"/>
</dbReference>
<evidence type="ECO:0000256" key="2">
    <source>
        <dbReference type="ARBA" id="ARBA00012925"/>
    </source>
</evidence>
<evidence type="ECO:0000313" key="9">
    <source>
        <dbReference type="Proteomes" id="UP000436088"/>
    </source>
</evidence>
<evidence type="ECO:0000313" key="8">
    <source>
        <dbReference type="EMBL" id="KAE8704957.1"/>
    </source>
</evidence>
<organism evidence="8 9">
    <name type="scientific">Hibiscus syriacus</name>
    <name type="common">Rose of Sharon</name>
    <dbReference type="NCBI Taxonomy" id="106335"/>
    <lineage>
        <taxon>Eukaryota</taxon>
        <taxon>Viridiplantae</taxon>
        <taxon>Streptophyta</taxon>
        <taxon>Embryophyta</taxon>
        <taxon>Tracheophyta</taxon>
        <taxon>Spermatophyta</taxon>
        <taxon>Magnoliopsida</taxon>
        <taxon>eudicotyledons</taxon>
        <taxon>Gunneridae</taxon>
        <taxon>Pentapetalae</taxon>
        <taxon>rosids</taxon>
        <taxon>malvids</taxon>
        <taxon>Malvales</taxon>
        <taxon>Malvaceae</taxon>
        <taxon>Malvoideae</taxon>
        <taxon>Hibiscus</taxon>
    </lineage>
</organism>
<dbReference type="GO" id="GO:0004089">
    <property type="term" value="F:carbonate dehydratase activity"/>
    <property type="evidence" value="ECO:0007669"/>
    <property type="project" value="UniProtKB-EC"/>
</dbReference>
<dbReference type="PROSITE" id="PS00705">
    <property type="entry name" value="PROK_CO2_ANHYDRASE_2"/>
    <property type="match status" value="1"/>
</dbReference>
<dbReference type="GO" id="GO:0015976">
    <property type="term" value="P:carbon utilization"/>
    <property type="evidence" value="ECO:0007669"/>
    <property type="project" value="InterPro"/>
</dbReference>
<dbReference type="Pfam" id="PF00484">
    <property type="entry name" value="Pro_CA"/>
    <property type="match status" value="2"/>
</dbReference>
<dbReference type="SMART" id="SM00947">
    <property type="entry name" value="Pro_CA"/>
    <property type="match status" value="1"/>
</dbReference>
<keyword evidence="9" id="KW-1185">Reference proteome</keyword>
<dbReference type="AlphaFoldDB" id="A0A6A3ANH3"/>
<evidence type="ECO:0000256" key="1">
    <source>
        <dbReference type="ARBA" id="ARBA00006217"/>
    </source>
</evidence>
<dbReference type="Gene3D" id="3.40.1050.10">
    <property type="entry name" value="Carbonic anhydrase"/>
    <property type="match status" value="2"/>
</dbReference>
<comment type="caution">
    <text evidence="8">The sequence shown here is derived from an EMBL/GenBank/DDBJ whole genome shotgun (WGS) entry which is preliminary data.</text>
</comment>
<gene>
    <name evidence="8" type="ORF">F3Y22_tig00110430pilonHSYRG00021</name>
</gene>
<dbReference type="PANTHER" id="PTHR11002">
    <property type="entry name" value="CARBONIC ANHYDRASE"/>
    <property type="match status" value="1"/>
</dbReference>
<evidence type="ECO:0000256" key="3">
    <source>
        <dbReference type="ARBA" id="ARBA00022799"/>
    </source>
</evidence>
<feature type="binding site" evidence="7">
    <location>
        <position position="171"/>
    </location>
    <ligand>
        <name>Zn(2+)</name>
        <dbReference type="ChEBI" id="CHEBI:29105"/>
    </ligand>
</feature>
<dbReference type="InterPro" id="IPR001765">
    <property type="entry name" value="Carbonic_anhydrase"/>
</dbReference>
<evidence type="ECO:0000256" key="7">
    <source>
        <dbReference type="PIRSR" id="PIRSR601765-1"/>
    </source>
</evidence>
<evidence type="ECO:0000256" key="5">
    <source>
        <dbReference type="ARBA" id="ARBA00023239"/>
    </source>
</evidence>
<dbReference type="GO" id="GO:0008270">
    <property type="term" value="F:zinc ion binding"/>
    <property type="evidence" value="ECO:0007669"/>
    <property type="project" value="InterPro"/>
</dbReference>
<dbReference type="InterPro" id="IPR015892">
    <property type="entry name" value="Carbonic_anhydrase_CS"/>
</dbReference>
<sequence>MGSESYEEAIAALSKLLSGVQPRTITYISVPTENSVTVFNLSAYVILGYSDKADLGSVAAAKIKRITTELEAAVADQTKFDPVKRIETGFLHFKKEKYEKNPDLYGALAKGQSPKVRSYLIILGEAFIVRNIANMVPPYDKTKYSGVGAAIEYAVVHLKVENIVVIGHSCCGGIKGLMSIPDDGTTSRWALGASESSIMLLASLLLLDDDGKLHIELLQPRNFSVVVYLLSCFLPCPGLCGSFFLQLHFVVICESIEVVHHYTVTTAHINVPKDLSRGHKDPGNYPEVIKILGNCPEVIKILGNCPEVIKILGKLSICLERHSDFIENWVSICAPAKTKVKSESNELSFSEQCNNCEKEAVNVSLGNLLTYPFVREAVVNKSVALKGQGNKLLHYSHPTIGIQPARSPSATDLTPYPQVHIAHEPKALLSRITPPNKAAHWPHSTAYSTPASRHYSSALYHLWNARTICHTTTRDE</sequence>
<keyword evidence="5" id="KW-0456">Lyase</keyword>
<proteinExistence type="inferred from homology"/>
<dbReference type="PANTHER" id="PTHR11002:SF78">
    <property type="entry name" value="BETA CARBONIC ANHYDRASE 4"/>
    <property type="match status" value="1"/>
</dbReference>
<comment type="catalytic activity">
    <reaction evidence="6">
        <text>hydrogencarbonate + H(+) = CO2 + H2O</text>
        <dbReference type="Rhea" id="RHEA:10748"/>
        <dbReference type="ChEBI" id="CHEBI:15377"/>
        <dbReference type="ChEBI" id="CHEBI:15378"/>
        <dbReference type="ChEBI" id="CHEBI:16526"/>
        <dbReference type="ChEBI" id="CHEBI:17544"/>
        <dbReference type="EC" id="4.2.1.1"/>
    </reaction>
</comment>
<comment type="cofactor">
    <cofactor evidence="7">
        <name>Zn(2+)</name>
        <dbReference type="ChEBI" id="CHEBI:29105"/>
    </cofactor>
    <text evidence="7">Binds 1 zinc ion per subunit.</text>
</comment>
<evidence type="ECO:0000256" key="4">
    <source>
        <dbReference type="ARBA" id="ARBA00022833"/>
    </source>
</evidence>
<keyword evidence="7" id="KW-0479">Metal-binding</keyword>
<keyword evidence="4 7" id="KW-0862">Zinc</keyword>